<evidence type="ECO:0000259" key="7">
    <source>
        <dbReference type="Pfam" id="PF02878"/>
    </source>
</evidence>
<evidence type="ECO:0000256" key="2">
    <source>
        <dbReference type="ARBA" id="ARBA00010231"/>
    </source>
</evidence>
<dbReference type="Gene3D" id="3.40.120.10">
    <property type="entry name" value="Alpha-D-Glucose-1,6-Bisphosphate, subunit A, domain 3"/>
    <property type="match status" value="1"/>
</dbReference>
<keyword evidence="5" id="KW-0460">Magnesium</keyword>
<dbReference type="Proteomes" id="UP000699691">
    <property type="component" value="Unassembled WGS sequence"/>
</dbReference>
<keyword evidence="3" id="KW-0597">Phosphoprotein</keyword>
<evidence type="ECO:0000313" key="8">
    <source>
        <dbReference type="EMBL" id="MCA9397362.1"/>
    </source>
</evidence>
<dbReference type="PANTHER" id="PTHR43771">
    <property type="entry name" value="PHOSPHOMANNOMUTASE"/>
    <property type="match status" value="1"/>
</dbReference>
<organism evidence="8 9">
    <name type="scientific">candidate division WWE3 bacterium</name>
    <dbReference type="NCBI Taxonomy" id="2053526"/>
    <lineage>
        <taxon>Bacteria</taxon>
        <taxon>Katanobacteria</taxon>
    </lineage>
</organism>
<reference evidence="8" key="2">
    <citation type="journal article" date="2021" name="Microbiome">
        <title>Successional dynamics and alternative stable states in a saline activated sludge microbial community over 9 years.</title>
        <authorList>
            <person name="Wang Y."/>
            <person name="Ye J."/>
            <person name="Ju F."/>
            <person name="Liu L."/>
            <person name="Boyd J.A."/>
            <person name="Deng Y."/>
            <person name="Parks D.H."/>
            <person name="Jiang X."/>
            <person name="Yin X."/>
            <person name="Woodcroft B.J."/>
            <person name="Tyson G.W."/>
            <person name="Hugenholtz P."/>
            <person name="Polz M.F."/>
            <person name="Zhang T."/>
        </authorList>
    </citation>
    <scope>NUCLEOTIDE SEQUENCE</scope>
    <source>
        <strain evidence="8">HKST-UBA02</strain>
    </source>
</reference>
<proteinExistence type="inferred from homology"/>
<evidence type="ECO:0000256" key="1">
    <source>
        <dbReference type="ARBA" id="ARBA00001946"/>
    </source>
</evidence>
<sequence>MNPKIFRKYDIRGVVGVDMEPKDAIAIGKAFGTYIIRKYKDNRIVVGHDNRYSSEPLNDYFIQGLISTGADITDIGLTLTPFLHFAVAKHQYTGGCM</sequence>
<comment type="similarity">
    <text evidence="2">Belongs to the phosphohexose mutase family.</text>
</comment>
<dbReference type="InterPro" id="IPR005844">
    <property type="entry name" value="A-D-PHexomutase_a/b/a-I"/>
</dbReference>
<reference evidence="8" key="1">
    <citation type="submission" date="2020-04" db="EMBL/GenBank/DDBJ databases">
        <authorList>
            <person name="Zhang T."/>
        </authorList>
    </citation>
    <scope>NUCLEOTIDE SEQUENCE</scope>
    <source>
        <strain evidence="8">HKST-UBA02</strain>
    </source>
</reference>
<evidence type="ECO:0000313" key="9">
    <source>
        <dbReference type="Proteomes" id="UP000699691"/>
    </source>
</evidence>
<name>A0A955RWR8_UNCKA</name>
<keyword evidence="6" id="KW-0413">Isomerase</keyword>
<feature type="non-terminal residue" evidence="8">
    <location>
        <position position="97"/>
    </location>
</feature>
<dbReference type="PANTHER" id="PTHR43771:SF2">
    <property type="entry name" value="PHOSPHOMANNOMUTASE_PHOSPHOGLUCOMUTASE"/>
    <property type="match status" value="1"/>
</dbReference>
<dbReference type="AlphaFoldDB" id="A0A955RWR8"/>
<dbReference type="GO" id="GO:0016868">
    <property type="term" value="F:intramolecular phosphotransferase activity"/>
    <property type="evidence" value="ECO:0007669"/>
    <property type="project" value="InterPro"/>
</dbReference>
<gene>
    <name evidence="8" type="ORF">KC573_00910</name>
</gene>
<evidence type="ECO:0000256" key="4">
    <source>
        <dbReference type="ARBA" id="ARBA00022723"/>
    </source>
</evidence>
<dbReference type="InterPro" id="IPR016055">
    <property type="entry name" value="A-D-PHexomutase_a/b/a-I/II/III"/>
</dbReference>
<dbReference type="SUPFAM" id="SSF53738">
    <property type="entry name" value="Phosphoglucomutase, first 3 domains"/>
    <property type="match status" value="1"/>
</dbReference>
<comment type="cofactor">
    <cofactor evidence="1">
        <name>Mg(2+)</name>
        <dbReference type="ChEBI" id="CHEBI:18420"/>
    </cofactor>
</comment>
<dbReference type="Pfam" id="PF02878">
    <property type="entry name" value="PGM_PMM_I"/>
    <property type="match status" value="1"/>
</dbReference>
<accession>A0A955RWR8</accession>
<keyword evidence="4" id="KW-0479">Metal-binding</keyword>
<evidence type="ECO:0000256" key="6">
    <source>
        <dbReference type="ARBA" id="ARBA00023235"/>
    </source>
</evidence>
<protein>
    <submittedName>
        <fullName evidence="8">Phosphomannomutase</fullName>
    </submittedName>
</protein>
<comment type="caution">
    <text evidence="8">The sequence shown here is derived from an EMBL/GenBank/DDBJ whole genome shotgun (WGS) entry which is preliminary data.</text>
</comment>
<evidence type="ECO:0000256" key="3">
    <source>
        <dbReference type="ARBA" id="ARBA00022553"/>
    </source>
</evidence>
<feature type="domain" description="Alpha-D-phosphohexomutase alpha/beta/alpha" evidence="7">
    <location>
        <begin position="4"/>
        <end position="97"/>
    </location>
</feature>
<dbReference type="EMBL" id="JAGQKY010000023">
    <property type="protein sequence ID" value="MCA9397362.1"/>
    <property type="molecule type" value="Genomic_DNA"/>
</dbReference>
<dbReference type="GO" id="GO:0046872">
    <property type="term" value="F:metal ion binding"/>
    <property type="evidence" value="ECO:0007669"/>
    <property type="project" value="UniProtKB-KW"/>
</dbReference>
<dbReference type="GO" id="GO:0005975">
    <property type="term" value="P:carbohydrate metabolic process"/>
    <property type="evidence" value="ECO:0007669"/>
    <property type="project" value="InterPro"/>
</dbReference>
<evidence type="ECO:0000256" key="5">
    <source>
        <dbReference type="ARBA" id="ARBA00022842"/>
    </source>
</evidence>